<dbReference type="Gramene" id="TuG1812G0300004003.01.T04">
    <property type="protein sequence ID" value="TuG1812G0300004003.01.T04"/>
    <property type="gene ID" value="TuG1812G0300004003.01"/>
</dbReference>
<evidence type="ECO:0000313" key="2">
    <source>
        <dbReference type="EnsemblPlants" id="TuG1812G0300004003.01.T04"/>
    </source>
</evidence>
<protein>
    <submittedName>
        <fullName evidence="2">Uncharacterized protein</fullName>
    </submittedName>
</protein>
<organism evidence="2 3">
    <name type="scientific">Triticum urartu</name>
    <name type="common">Red wild einkorn</name>
    <name type="synonym">Crithodium urartu</name>
    <dbReference type="NCBI Taxonomy" id="4572"/>
    <lineage>
        <taxon>Eukaryota</taxon>
        <taxon>Viridiplantae</taxon>
        <taxon>Streptophyta</taxon>
        <taxon>Embryophyta</taxon>
        <taxon>Tracheophyta</taxon>
        <taxon>Spermatophyta</taxon>
        <taxon>Magnoliopsida</taxon>
        <taxon>Liliopsida</taxon>
        <taxon>Poales</taxon>
        <taxon>Poaceae</taxon>
        <taxon>BOP clade</taxon>
        <taxon>Pooideae</taxon>
        <taxon>Triticodae</taxon>
        <taxon>Triticeae</taxon>
        <taxon>Triticinae</taxon>
        <taxon>Triticum</taxon>
    </lineage>
</organism>
<evidence type="ECO:0000313" key="3">
    <source>
        <dbReference type="Proteomes" id="UP000015106"/>
    </source>
</evidence>
<gene>
    <name evidence="2" type="primary">LOC125545262</name>
</gene>
<dbReference type="AlphaFoldDB" id="A0A8R7PW91"/>
<keyword evidence="3" id="KW-1185">Reference proteome</keyword>
<accession>A0A8R7PW91</accession>
<name>A0A8R7PW91_TRIUA</name>
<feature type="region of interest" description="Disordered" evidence="1">
    <location>
        <begin position="1"/>
        <end position="72"/>
    </location>
</feature>
<reference evidence="2" key="3">
    <citation type="submission" date="2022-06" db="UniProtKB">
        <authorList>
            <consortium name="EnsemblPlants"/>
        </authorList>
    </citation>
    <scope>IDENTIFICATION</scope>
</reference>
<sequence>MLSESPLAMRQEMGGVRGEEEPEDELEALLRAGGGGARRRGEEAGEKERLSIFRSGSAPPTIEGSLNAVPDA</sequence>
<reference evidence="2" key="2">
    <citation type="submission" date="2018-03" db="EMBL/GenBank/DDBJ databases">
        <title>The Triticum urartu genome reveals the dynamic nature of wheat genome evolution.</title>
        <authorList>
            <person name="Ling H."/>
            <person name="Ma B."/>
            <person name="Shi X."/>
            <person name="Liu H."/>
            <person name="Dong L."/>
            <person name="Sun H."/>
            <person name="Cao Y."/>
            <person name="Gao Q."/>
            <person name="Zheng S."/>
            <person name="Li Y."/>
            <person name="Yu Y."/>
            <person name="Du H."/>
            <person name="Qi M."/>
            <person name="Li Y."/>
            <person name="Yu H."/>
            <person name="Cui Y."/>
            <person name="Wang N."/>
            <person name="Chen C."/>
            <person name="Wu H."/>
            <person name="Zhao Y."/>
            <person name="Zhang J."/>
            <person name="Li Y."/>
            <person name="Zhou W."/>
            <person name="Zhang B."/>
            <person name="Hu W."/>
            <person name="Eijk M."/>
            <person name="Tang J."/>
            <person name="Witsenboer H."/>
            <person name="Zhao S."/>
            <person name="Li Z."/>
            <person name="Zhang A."/>
            <person name="Wang D."/>
            <person name="Liang C."/>
        </authorList>
    </citation>
    <scope>NUCLEOTIDE SEQUENCE [LARGE SCALE GENOMIC DNA]</scope>
    <source>
        <strain evidence="2">cv. G1812</strain>
    </source>
</reference>
<feature type="compositionally biased region" description="Basic and acidic residues" evidence="1">
    <location>
        <begin position="39"/>
        <end position="51"/>
    </location>
</feature>
<evidence type="ECO:0000256" key="1">
    <source>
        <dbReference type="SAM" id="MobiDB-lite"/>
    </source>
</evidence>
<proteinExistence type="predicted"/>
<dbReference type="Proteomes" id="UP000015106">
    <property type="component" value="Chromosome 3"/>
</dbReference>
<dbReference type="EnsemblPlants" id="TuG1812G0300004003.01.T04">
    <property type="protein sequence ID" value="TuG1812G0300004003.01.T04"/>
    <property type="gene ID" value="TuG1812G0300004003.01"/>
</dbReference>
<reference evidence="3" key="1">
    <citation type="journal article" date="2013" name="Nature">
        <title>Draft genome of the wheat A-genome progenitor Triticum urartu.</title>
        <authorList>
            <person name="Ling H.Q."/>
            <person name="Zhao S."/>
            <person name="Liu D."/>
            <person name="Wang J."/>
            <person name="Sun H."/>
            <person name="Zhang C."/>
            <person name="Fan H."/>
            <person name="Li D."/>
            <person name="Dong L."/>
            <person name="Tao Y."/>
            <person name="Gao C."/>
            <person name="Wu H."/>
            <person name="Li Y."/>
            <person name="Cui Y."/>
            <person name="Guo X."/>
            <person name="Zheng S."/>
            <person name="Wang B."/>
            <person name="Yu K."/>
            <person name="Liang Q."/>
            <person name="Yang W."/>
            <person name="Lou X."/>
            <person name="Chen J."/>
            <person name="Feng M."/>
            <person name="Jian J."/>
            <person name="Zhang X."/>
            <person name="Luo G."/>
            <person name="Jiang Y."/>
            <person name="Liu J."/>
            <person name="Wang Z."/>
            <person name="Sha Y."/>
            <person name="Zhang B."/>
            <person name="Wu H."/>
            <person name="Tang D."/>
            <person name="Shen Q."/>
            <person name="Xue P."/>
            <person name="Zou S."/>
            <person name="Wang X."/>
            <person name="Liu X."/>
            <person name="Wang F."/>
            <person name="Yang Y."/>
            <person name="An X."/>
            <person name="Dong Z."/>
            <person name="Zhang K."/>
            <person name="Zhang X."/>
            <person name="Luo M.C."/>
            <person name="Dvorak J."/>
            <person name="Tong Y."/>
            <person name="Wang J."/>
            <person name="Yang H."/>
            <person name="Li Z."/>
            <person name="Wang D."/>
            <person name="Zhang A."/>
            <person name="Wang J."/>
        </authorList>
    </citation>
    <scope>NUCLEOTIDE SEQUENCE</scope>
    <source>
        <strain evidence="3">cv. G1812</strain>
    </source>
</reference>